<feature type="chain" id="PRO_5041469650" evidence="2">
    <location>
        <begin position="21"/>
        <end position="118"/>
    </location>
</feature>
<gene>
    <name evidence="3" type="ORF">K0M31_004148</name>
</gene>
<feature type="compositionally biased region" description="Polar residues" evidence="1">
    <location>
        <begin position="58"/>
        <end position="67"/>
    </location>
</feature>
<protein>
    <submittedName>
        <fullName evidence="3">Uncharacterized protein</fullName>
    </submittedName>
</protein>
<organism evidence="3 4">
    <name type="scientific">Melipona bicolor</name>
    <dbReference type="NCBI Taxonomy" id="60889"/>
    <lineage>
        <taxon>Eukaryota</taxon>
        <taxon>Metazoa</taxon>
        <taxon>Ecdysozoa</taxon>
        <taxon>Arthropoda</taxon>
        <taxon>Hexapoda</taxon>
        <taxon>Insecta</taxon>
        <taxon>Pterygota</taxon>
        <taxon>Neoptera</taxon>
        <taxon>Endopterygota</taxon>
        <taxon>Hymenoptera</taxon>
        <taxon>Apocrita</taxon>
        <taxon>Aculeata</taxon>
        <taxon>Apoidea</taxon>
        <taxon>Anthophila</taxon>
        <taxon>Apidae</taxon>
        <taxon>Melipona</taxon>
    </lineage>
</organism>
<dbReference type="AlphaFoldDB" id="A0AA40KP62"/>
<name>A0AA40KP62_9HYME</name>
<feature type="signal peptide" evidence="2">
    <location>
        <begin position="1"/>
        <end position="20"/>
    </location>
</feature>
<evidence type="ECO:0000256" key="1">
    <source>
        <dbReference type="SAM" id="MobiDB-lite"/>
    </source>
</evidence>
<accession>A0AA40KP62</accession>
<comment type="caution">
    <text evidence="3">The sequence shown here is derived from an EMBL/GenBank/DDBJ whole genome shotgun (WGS) entry which is preliminary data.</text>
</comment>
<sequence length="118" mass="13782">MRDRLMWLLLSFIVESPCESMDYTVSTSKPLRLHHQYRFVRSPPSRQKEVRELFGQQPINNQLNHQHSLFHPKNNPKFTSGSPMRNTNKSNSDTESTLSPYTDDKQIKSRLKPALSPK</sequence>
<reference evidence="3" key="1">
    <citation type="submission" date="2021-10" db="EMBL/GenBank/DDBJ databases">
        <title>Melipona bicolor Genome sequencing and assembly.</title>
        <authorList>
            <person name="Araujo N.S."/>
            <person name="Arias M.C."/>
        </authorList>
    </citation>
    <scope>NUCLEOTIDE SEQUENCE</scope>
    <source>
        <strain evidence="3">USP_2M_L1-L4_2017</strain>
        <tissue evidence="3">Whole body</tissue>
    </source>
</reference>
<keyword evidence="4" id="KW-1185">Reference proteome</keyword>
<proteinExistence type="predicted"/>
<evidence type="ECO:0000313" key="3">
    <source>
        <dbReference type="EMBL" id="KAK1127619.1"/>
    </source>
</evidence>
<dbReference type="EMBL" id="JAHYIQ010000012">
    <property type="protein sequence ID" value="KAK1127619.1"/>
    <property type="molecule type" value="Genomic_DNA"/>
</dbReference>
<dbReference type="Proteomes" id="UP001177670">
    <property type="component" value="Unassembled WGS sequence"/>
</dbReference>
<feature type="region of interest" description="Disordered" evidence="1">
    <location>
        <begin position="58"/>
        <end position="118"/>
    </location>
</feature>
<evidence type="ECO:0000256" key="2">
    <source>
        <dbReference type="SAM" id="SignalP"/>
    </source>
</evidence>
<feature type="compositionally biased region" description="Polar residues" evidence="1">
    <location>
        <begin position="76"/>
        <end position="100"/>
    </location>
</feature>
<evidence type="ECO:0000313" key="4">
    <source>
        <dbReference type="Proteomes" id="UP001177670"/>
    </source>
</evidence>
<keyword evidence="2" id="KW-0732">Signal</keyword>